<name>A0ABV0IV50_9NEIS</name>
<organism evidence="4 5">
    <name type="scientific">Chromobacterium phragmitis</name>
    <dbReference type="NCBI Taxonomy" id="2202141"/>
    <lineage>
        <taxon>Bacteria</taxon>
        <taxon>Pseudomonadati</taxon>
        <taxon>Pseudomonadota</taxon>
        <taxon>Betaproteobacteria</taxon>
        <taxon>Neisseriales</taxon>
        <taxon>Chromobacteriaceae</taxon>
        <taxon>Chromobacterium</taxon>
    </lineage>
</organism>
<feature type="compositionally biased region" description="Low complexity" evidence="1">
    <location>
        <begin position="153"/>
        <end position="163"/>
    </location>
</feature>
<dbReference type="Gene3D" id="2.40.50.230">
    <property type="entry name" value="Gp5 N-terminal domain"/>
    <property type="match status" value="1"/>
</dbReference>
<comment type="caution">
    <text evidence="4">The sequence shown here is derived from an EMBL/GenBank/DDBJ whole genome shotgun (WGS) entry which is preliminary data.</text>
</comment>
<dbReference type="Pfam" id="PF04717">
    <property type="entry name" value="Phage_base_V"/>
    <property type="match status" value="1"/>
</dbReference>
<dbReference type="SUPFAM" id="SSF69349">
    <property type="entry name" value="Phage fibre proteins"/>
    <property type="match status" value="1"/>
</dbReference>
<reference evidence="4 5" key="1">
    <citation type="submission" date="2024-05" db="EMBL/GenBank/DDBJ databases">
        <authorList>
            <person name="De Oliveira J.P."/>
            <person name="Noriler S.A."/>
            <person name="De Oliveira A.G."/>
            <person name="Sipoli D.S."/>
        </authorList>
    </citation>
    <scope>NUCLEOTIDE SEQUENCE [LARGE SCALE GENOMIC DNA]</scope>
    <source>
        <strain evidence="4 5">LABIM192</strain>
    </source>
</reference>
<dbReference type="Pfam" id="PF13296">
    <property type="entry name" value="T6SS_Vgr"/>
    <property type="match status" value="1"/>
</dbReference>
<evidence type="ECO:0000313" key="5">
    <source>
        <dbReference type="Proteomes" id="UP001462502"/>
    </source>
</evidence>
<feature type="region of interest" description="Disordered" evidence="1">
    <location>
        <begin position="140"/>
        <end position="163"/>
    </location>
</feature>
<feature type="non-terminal residue" evidence="4">
    <location>
        <position position="1"/>
    </location>
</feature>
<feature type="region of interest" description="Disordered" evidence="1">
    <location>
        <begin position="85"/>
        <end position="118"/>
    </location>
</feature>
<dbReference type="InterPro" id="IPR006531">
    <property type="entry name" value="Gp5/Vgr_OB"/>
</dbReference>
<feature type="non-terminal residue" evidence="4">
    <location>
        <position position="163"/>
    </location>
</feature>
<dbReference type="EMBL" id="JBDXMI010000001">
    <property type="protein sequence ID" value="MEO9385130.1"/>
    <property type="molecule type" value="Genomic_DNA"/>
</dbReference>
<feature type="domain" description="Gp5/Type VI secretion system Vgr protein OB-fold" evidence="2">
    <location>
        <begin position="1"/>
        <end position="36"/>
    </location>
</feature>
<dbReference type="SUPFAM" id="SSF69255">
    <property type="entry name" value="gp5 N-terminal domain-like"/>
    <property type="match status" value="1"/>
</dbReference>
<dbReference type="RefSeq" id="WP_347949904.1">
    <property type="nucleotide sequence ID" value="NZ_JBDXMI010000001.1"/>
</dbReference>
<evidence type="ECO:0000256" key="1">
    <source>
        <dbReference type="SAM" id="MobiDB-lite"/>
    </source>
</evidence>
<dbReference type="InterPro" id="IPR037026">
    <property type="entry name" value="Vgr_OB-fold_dom_sf"/>
</dbReference>
<evidence type="ECO:0000259" key="2">
    <source>
        <dbReference type="Pfam" id="PF04717"/>
    </source>
</evidence>
<proteinExistence type="predicted"/>
<protein>
    <submittedName>
        <fullName evidence="4">Type VI secretion system Vgr family protein</fullName>
    </submittedName>
</protein>
<sequence length="163" mass="17212">AGAGWGHQFIPRIGQEVLVDFIEGDIDRPLITGVLYNGSHPTPDFSGAGSLPANKTLSGIKSKEHQGGGYNELLFDDTPGEVRAKLSSEPGKTQLNQGYLAHPRSNGKAQPRGDGFELRTDHHGAIRAAHGLLLSTEAQNGAGGKQLAREHAQSQLDSALSLS</sequence>
<keyword evidence="5" id="KW-1185">Reference proteome</keyword>
<feature type="domain" description="Putative type VI secretion system Rhs element associated Vgr" evidence="3">
    <location>
        <begin position="63"/>
        <end position="161"/>
    </location>
</feature>
<evidence type="ECO:0000313" key="4">
    <source>
        <dbReference type="EMBL" id="MEO9385130.1"/>
    </source>
</evidence>
<evidence type="ECO:0000259" key="3">
    <source>
        <dbReference type="Pfam" id="PF13296"/>
    </source>
</evidence>
<gene>
    <name evidence="4" type="ORF">ABI908_13615</name>
</gene>
<dbReference type="InterPro" id="IPR028244">
    <property type="entry name" value="T6SS_Rhs_Vgr_dom"/>
</dbReference>
<accession>A0ABV0IV50</accession>
<dbReference type="Proteomes" id="UP001462502">
    <property type="component" value="Unassembled WGS sequence"/>
</dbReference>